<comment type="similarity">
    <text evidence="1">Belongs to the peptidase S9A family.</text>
</comment>
<dbReference type="GO" id="GO:0004252">
    <property type="term" value="F:serine-type endopeptidase activity"/>
    <property type="evidence" value="ECO:0007669"/>
    <property type="project" value="InterPro"/>
</dbReference>
<name>A0A316DVG2_9BACT</name>
<dbReference type="InterPro" id="IPR001375">
    <property type="entry name" value="Peptidase_S9_cat"/>
</dbReference>
<accession>A0A316DVG2</accession>
<protein>
    <recommendedName>
        <fullName evidence="6">Proline-specific endopeptidase</fullName>
    </recommendedName>
</protein>
<comment type="function">
    <text evidence="5">Cleaves peptide bonds on the C-terminal side of prolyl residues within peptides that are up to approximately 30 amino acids long. Has an absolute requirement for an X-Pro bond in the trans configuration immediately preceding the Pro-Y scissible bond.</text>
</comment>
<dbReference type="InterPro" id="IPR051543">
    <property type="entry name" value="Serine_Peptidase_S9A"/>
</dbReference>
<sequence>MKNLSLTIGVALLLASCKEEKKAAIMNPDVIKAPVAAIKPHPMTLHGDTREDNYYWLNEPENPEVIKYLEAENAYTDTVMAPTKALQEKLFNEMKGRVKEQDESVPVKDGDYYYYSKYVEGGEYPVYCRKKGSLEAPEEILLDGNAMGKGKSYFNIGGYEITDNEEIMAYGVDEVSRRNYTLKFKDLKTGKILKDEIKNTEGGSYAWAADNKTIFYMIRDQQTLLASKVYRHVLGTDPKTDVLVYTEKDPQFYTGIGRTKSKKYILSVSDHNGVSSEYRLLDATNPTGEFVTFFPRKHGLQYYIEHFGNKFYIRTNADGATNFKLMEVEEGKTADMKNWKTVIPNRADTYLDGMEVFKNHLVLQERSNALLHLRIINQTDKKEHYVKFDEPAYDAGVSANPDFETNTLRFYYTSMTTPSSTFDYNMDTKAKTLMKEQEVLGEFDKDNYVTERLFATARDGVKVPISIVYKKGFKKDGSQPLLQYAYGSYGYSTDPYFSAARLSLLNRGFAFAIAHIRGGQEMGRQWYEDGKLLKKMNTFNDFIDVSEFLIKEKWTSKDKLFANGGSAGGLLMGAVTNLRPDLYKGILAGVPFVDVVTTMLDETIPLTTGEWEEWGNPKDKVYYDYMKSYSPVDNVVKKAYPNMLITTGFHDSQVQYFEPAKWVAKLRALKTDKNILLFHCDMDAGHGGASGRFKRFHEVAREYAFMLNLVGIGE</sequence>
<reference evidence="9 10" key="1">
    <citation type="submission" date="2018-05" db="EMBL/GenBank/DDBJ databases">
        <title>Genomic Encyclopedia of Archaeal and Bacterial Type Strains, Phase II (KMG-II): from individual species to whole genera.</title>
        <authorList>
            <person name="Goeker M."/>
        </authorList>
    </citation>
    <scope>NUCLEOTIDE SEQUENCE [LARGE SCALE GENOMIC DNA]</scope>
    <source>
        <strain evidence="9 10">DSM 22214</strain>
    </source>
</reference>
<dbReference type="Gene3D" id="3.40.50.1820">
    <property type="entry name" value="alpha/beta hydrolase"/>
    <property type="match status" value="1"/>
</dbReference>
<dbReference type="AlphaFoldDB" id="A0A316DVG2"/>
<dbReference type="Pfam" id="PF02897">
    <property type="entry name" value="Peptidase_S9_N"/>
    <property type="match status" value="1"/>
</dbReference>
<evidence type="ECO:0000313" key="9">
    <source>
        <dbReference type="EMBL" id="PWK22091.1"/>
    </source>
</evidence>
<dbReference type="Gene3D" id="2.130.10.120">
    <property type="entry name" value="Prolyl oligopeptidase, N-terminal domain"/>
    <property type="match status" value="1"/>
</dbReference>
<dbReference type="PANTHER" id="PTHR11757:SF19">
    <property type="entry name" value="PROLYL ENDOPEPTIDASE-LIKE"/>
    <property type="match status" value="1"/>
</dbReference>
<dbReference type="Proteomes" id="UP000245489">
    <property type="component" value="Unassembled WGS sequence"/>
</dbReference>
<feature type="domain" description="Peptidase S9A N-terminal" evidence="8">
    <location>
        <begin position="35"/>
        <end position="437"/>
    </location>
</feature>
<evidence type="ECO:0000256" key="5">
    <source>
        <dbReference type="ARBA" id="ARBA00060121"/>
    </source>
</evidence>
<evidence type="ECO:0000259" key="7">
    <source>
        <dbReference type="Pfam" id="PF00326"/>
    </source>
</evidence>
<keyword evidence="3" id="KW-0378">Hydrolase</keyword>
<evidence type="ECO:0000256" key="2">
    <source>
        <dbReference type="ARBA" id="ARBA00022670"/>
    </source>
</evidence>
<dbReference type="GO" id="GO:0006508">
    <property type="term" value="P:proteolysis"/>
    <property type="evidence" value="ECO:0007669"/>
    <property type="project" value="UniProtKB-KW"/>
</dbReference>
<dbReference type="PRINTS" id="PR00862">
    <property type="entry name" value="PROLIGOPTASE"/>
</dbReference>
<proteinExistence type="inferred from homology"/>
<dbReference type="EMBL" id="QGGO01000021">
    <property type="protein sequence ID" value="PWK22091.1"/>
    <property type="molecule type" value="Genomic_DNA"/>
</dbReference>
<dbReference type="InterPro" id="IPR023302">
    <property type="entry name" value="Pept_S9A_N"/>
</dbReference>
<dbReference type="InterPro" id="IPR002470">
    <property type="entry name" value="Peptidase_S9A"/>
</dbReference>
<keyword evidence="10" id="KW-1185">Reference proteome</keyword>
<dbReference type="OrthoDB" id="9801421at2"/>
<gene>
    <name evidence="9" type="ORF">LV89_03476</name>
</gene>
<dbReference type="SUPFAM" id="SSF53474">
    <property type="entry name" value="alpha/beta-Hydrolases"/>
    <property type="match status" value="1"/>
</dbReference>
<dbReference type="InterPro" id="IPR029058">
    <property type="entry name" value="AB_hydrolase_fold"/>
</dbReference>
<feature type="domain" description="Peptidase S9 prolyl oligopeptidase catalytic" evidence="7">
    <location>
        <begin position="496"/>
        <end position="711"/>
    </location>
</feature>
<keyword evidence="2" id="KW-0645">Protease</keyword>
<evidence type="ECO:0000256" key="3">
    <source>
        <dbReference type="ARBA" id="ARBA00022801"/>
    </source>
</evidence>
<keyword evidence="4" id="KW-0720">Serine protease</keyword>
<evidence type="ECO:0000256" key="6">
    <source>
        <dbReference type="ARBA" id="ARBA00081187"/>
    </source>
</evidence>
<evidence type="ECO:0000313" key="10">
    <source>
        <dbReference type="Proteomes" id="UP000245489"/>
    </source>
</evidence>
<evidence type="ECO:0000256" key="4">
    <source>
        <dbReference type="ARBA" id="ARBA00022825"/>
    </source>
</evidence>
<organism evidence="9 10">
    <name type="scientific">Arcicella aurantiaca</name>
    <dbReference type="NCBI Taxonomy" id="591202"/>
    <lineage>
        <taxon>Bacteria</taxon>
        <taxon>Pseudomonadati</taxon>
        <taxon>Bacteroidota</taxon>
        <taxon>Cytophagia</taxon>
        <taxon>Cytophagales</taxon>
        <taxon>Flectobacillaceae</taxon>
        <taxon>Arcicella</taxon>
    </lineage>
</organism>
<dbReference type="Pfam" id="PF00326">
    <property type="entry name" value="Peptidase_S9"/>
    <property type="match status" value="1"/>
</dbReference>
<comment type="caution">
    <text evidence="9">The sequence shown here is derived from an EMBL/GenBank/DDBJ whole genome shotgun (WGS) entry which is preliminary data.</text>
</comment>
<dbReference type="SUPFAM" id="SSF50993">
    <property type="entry name" value="Peptidase/esterase 'gauge' domain"/>
    <property type="match status" value="1"/>
</dbReference>
<dbReference type="FunFam" id="3.40.50.1820:FF:000005">
    <property type="entry name" value="Prolyl endopeptidase"/>
    <property type="match status" value="1"/>
</dbReference>
<evidence type="ECO:0000259" key="8">
    <source>
        <dbReference type="Pfam" id="PF02897"/>
    </source>
</evidence>
<dbReference type="PROSITE" id="PS51257">
    <property type="entry name" value="PROKAR_LIPOPROTEIN"/>
    <property type="match status" value="1"/>
</dbReference>
<evidence type="ECO:0000256" key="1">
    <source>
        <dbReference type="ARBA" id="ARBA00005228"/>
    </source>
</evidence>
<dbReference type="PANTHER" id="PTHR11757">
    <property type="entry name" value="PROTEASE FAMILY S9A OLIGOPEPTIDASE"/>
    <property type="match status" value="1"/>
</dbReference>
<dbReference type="RefSeq" id="WP_109744171.1">
    <property type="nucleotide sequence ID" value="NZ_QGGO01000021.1"/>
</dbReference>